<reference evidence="1 2" key="1">
    <citation type="journal article" date="2019" name="Mol. Biol. Evol.">
        <title>Blast fungal genomes show frequent chromosomal changes, gene gains and losses, and effector gene turnover.</title>
        <authorList>
            <person name="Gomez Luciano L.B."/>
            <person name="Jason Tsai I."/>
            <person name="Chuma I."/>
            <person name="Tosa Y."/>
            <person name="Chen Y.H."/>
            <person name="Li J.Y."/>
            <person name="Li M.Y."/>
            <person name="Jade Lu M.Y."/>
            <person name="Nakayashiki H."/>
            <person name="Li W.H."/>
        </authorList>
    </citation>
    <scope>NUCLEOTIDE SEQUENCE [LARGE SCALE GENOMIC DNA]</scope>
    <source>
        <strain evidence="1 2">NI907</strain>
    </source>
</reference>
<reference evidence="2" key="3">
    <citation type="submission" date="2025-08" db="UniProtKB">
        <authorList>
            <consortium name="RefSeq"/>
        </authorList>
    </citation>
    <scope>IDENTIFICATION</scope>
    <source>
        <strain evidence="2">NI907</strain>
    </source>
</reference>
<feature type="non-terminal residue" evidence="2">
    <location>
        <position position="1"/>
    </location>
</feature>
<protein>
    <submittedName>
        <fullName evidence="2">Uncharacterized protein</fullName>
    </submittedName>
</protein>
<reference evidence="2" key="2">
    <citation type="submission" date="2019-10" db="EMBL/GenBank/DDBJ databases">
        <authorList>
            <consortium name="NCBI Genome Project"/>
        </authorList>
    </citation>
    <scope>NUCLEOTIDE SEQUENCE</scope>
    <source>
        <strain evidence="2">NI907</strain>
    </source>
</reference>
<organism evidence="1 2">
    <name type="scientific">Pyricularia grisea</name>
    <name type="common">Crabgrass-specific blast fungus</name>
    <name type="synonym">Magnaporthe grisea</name>
    <dbReference type="NCBI Taxonomy" id="148305"/>
    <lineage>
        <taxon>Eukaryota</taxon>
        <taxon>Fungi</taxon>
        <taxon>Dikarya</taxon>
        <taxon>Ascomycota</taxon>
        <taxon>Pezizomycotina</taxon>
        <taxon>Sordariomycetes</taxon>
        <taxon>Sordariomycetidae</taxon>
        <taxon>Magnaporthales</taxon>
        <taxon>Pyriculariaceae</taxon>
        <taxon>Pyricularia</taxon>
    </lineage>
</organism>
<evidence type="ECO:0000313" key="2">
    <source>
        <dbReference type="RefSeq" id="XP_030979221.1"/>
    </source>
</evidence>
<dbReference type="KEGG" id="pgri:PgNI_08544"/>
<dbReference type="RefSeq" id="XP_030979221.1">
    <property type="nucleotide sequence ID" value="XM_031128540.1"/>
</dbReference>
<accession>A0A6P8AWB9</accession>
<dbReference type="AlphaFoldDB" id="A0A6P8AWB9"/>
<proteinExistence type="predicted"/>
<sequence>VPDRFQRLPRQSQFDIWPSWPNTVLWLHCSKASQTAIDKLDLLCIAASGWIGSGNQPMVLTSTRPK</sequence>
<gene>
    <name evidence="2" type="ORF">PgNI_08544</name>
</gene>
<dbReference type="GeneID" id="41963448"/>
<name>A0A6P8AWB9_PYRGI</name>
<keyword evidence="1" id="KW-1185">Reference proteome</keyword>
<dbReference type="Proteomes" id="UP000515153">
    <property type="component" value="Chromosome V"/>
</dbReference>
<evidence type="ECO:0000313" key="1">
    <source>
        <dbReference type="Proteomes" id="UP000515153"/>
    </source>
</evidence>